<evidence type="ECO:0000313" key="7">
    <source>
        <dbReference type="EMBL" id="OAQ25946.1"/>
    </source>
</evidence>
<keyword evidence="8" id="KW-1185">Reference proteome</keyword>
<dbReference type="GO" id="GO:0016787">
    <property type="term" value="F:hydrolase activity"/>
    <property type="evidence" value="ECO:0007669"/>
    <property type="project" value="UniProtKB-KW"/>
</dbReference>
<feature type="signal peptide" evidence="6">
    <location>
        <begin position="1"/>
        <end position="18"/>
    </location>
</feature>
<reference evidence="7 8" key="1">
    <citation type="submission" date="2016-05" db="EMBL/GenBank/DDBJ databases">
        <title>Genome sequencing reveals origins of a unique bacterial endosymbiosis in the earliest lineages of terrestrial Fungi.</title>
        <authorList>
            <consortium name="DOE Joint Genome Institute"/>
            <person name="Uehling J."/>
            <person name="Gryganskyi A."/>
            <person name="Hameed K."/>
            <person name="Tschaplinski T."/>
            <person name="Misztal P."/>
            <person name="Wu S."/>
            <person name="Desiro A."/>
            <person name="Vande Pol N."/>
            <person name="Du Z.-Y."/>
            <person name="Zienkiewicz A."/>
            <person name="Zienkiewicz K."/>
            <person name="Morin E."/>
            <person name="Tisserant E."/>
            <person name="Splivallo R."/>
            <person name="Hainaut M."/>
            <person name="Henrissat B."/>
            <person name="Ohm R."/>
            <person name="Kuo A."/>
            <person name="Yan J."/>
            <person name="Lipzen A."/>
            <person name="Nolan M."/>
            <person name="Labutti K."/>
            <person name="Barry K."/>
            <person name="Goldstein A."/>
            <person name="Labbe J."/>
            <person name="Schadt C."/>
            <person name="Tuskan G."/>
            <person name="Grigoriev I."/>
            <person name="Martin F."/>
            <person name="Vilgalys R."/>
            <person name="Bonito G."/>
        </authorList>
    </citation>
    <scope>NUCLEOTIDE SEQUENCE [LARGE SCALE GENOMIC DNA]</scope>
    <source>
        <strain evidence="7 8">AG-77</strain>
    </source>
</reference>
<dbReference type="GO" id="GO:0016829">
    <property type="term" value="F:lyase activity"/>
    <property type="evidence" value="ECO:0007669"/>
    <property type="project" value="UniProtKB-KW"/>
</dbReference>
<dbReference type="InterPro" id="IPR016191">
    <property type="entry name" value="Ribonuclease/ribotoxin"/>
</dbReference>
<dbReference type="Pfam" id="PF00545">
    <property type="entry name" value="Ribonuclease"/>
    <property type="match status" value="1"/>
</dbReference>
<keyword evidence="2" id="KW-0255">Endonuclease</keyword>
<dbReference type="GO" id="GO:0003723">
    <property type="term" value="F:RNA binding"/>
    <property type="evidence" value="ECO:0007669"/>
    <property type="project" value="InterPro"/>
</dbReference>
<dbReference type="AlphaFoldDB" id="A0A197JN87"/>
<dbReference type="Gene3D" id="3.10.450.30">
    <property type="entry name" value="Microbial ribonucleases"/>
    <property type="match status" value="1"/>
</dbReference>
<dbReference type="SUPFAM" id="SSF53933">
    <property type="entry name" value="Microbial ribonucleases"/>
    <property type="match status" value="1"/>
</dbReference>
<evidence type="ECO:0000313" key="8">
    <source>
        <dbReference type="Proteomes" id="UP000078512"/>
    </source>
</evidence>
<accession>A0A197JN87</accession>
<name>A0A197JN87_9FUNG</name>
<gene>
    <name evidence="7" type="ORF">K457DRAFT_79907</name>
</gene>
<dbReference type="PANTHER" id="PTHR42104">
    <property type="entry name" value="EXTRACELLULAR GUANYL-SPECIFIC RIBONUCLEASE RNTA (AFU_ORTHOLOGUE AFUA_4G03230)"/>
    <property type="match status" value="1"/>
</dbReference>
<keyword evidence="5" id="KW-0456">Lyase</keyword>
<dbReference type="EMBL" id="KV442072">
    <property type="protein sequence ID" value="OAQ25946.1"/>
    <property type="molecule type" value="Genomic_DNA"/>
</dbReference>
<keyword evidence="3" id="KW-0378">Hydrolase</keyword>
<feature type="chain" id="PRO_5008276119" evidence="6">
    <location>
        <begin position="19"/>
        <end position="123"/>
    </location>
</feature>
<evidence type="ECO:0000256" key="1">
    <source>
        <dbReference type="ARBA" id="ARBA00022722"/>
    </source>
</evidence>
<evidence type="ECO:0000256" key="5">
    <source>
        <dbReference type="ARBA" id="ARBA00023239"/>
    </source>
</evidence>
<dbReference type="OrthoDB" id="5425539at2759"/>
<evidence type="ECO:0000256" key="2">
    <source>
        <dbReference type="ARBA" id="ARBA00022759"/>
    </source>
</evidence>
<dbReference type="PANTHER" id="PTHR42104:SF1">
    <property type="entry name" value="EXTRACELLULAR GUANYL-SPECIFIC RIBONUCLEASE RNTA (AFU_ORTHOLOGUE AFUA_4G03230)"/>
    <property type="match status" value="1"/>
</dbReference>
<evidence type="ECO:0000256" key="6">
    <source>
        <dbReference type="SAM" id="SignalP"/>
    </source>
</evidence>
<sequence>MRLILVVAAAIFPVLVASQQGCKCGPHPYSTPDVASAILAGNRINPYPIRSSGAYPNLFDNRERVQFPDCNANLIQFPLRTGGSYSRGPPGPDRVVYQKDGKFCGCMTHFGALGNSFAACTYF</sequence>
<evidence type="ECO:0000256" key="3">
    <source>
        <dbReference type="ARBA" id="ARBA00022801"/>
    </source>
</evidence>
<keyword evidence="4" id="KW-1015">Disulfide bond</keyword>
<dbReference type="Proteomes" id="UP000078512">
    <property type="component" value="Unassembled WGS sequence"/>
</dbReference>
<protein>
    <submittedName>
        <fullName evidence="7">Ribonuclease/ribotoxin</fullName>
    </submittedName>
</protein>
<keyword evidence="6" id="KW-0732">Signal</keyword>
<keyword evidence="1" id="KW-0540">Nuclease</keyword>
<dbReference type="GO" id="GO:0004521">
    <property type="term" value="F:RNA endonuclease activity"/>
    <property type="evidence" value="ECO:0007669"/>
    <property type="project" value="InterPro"/>
</dbReference>
<proteinExistence type="predicted"/>
<organism evidence="7 8">
    <name type="scientific">Linnemannia elongata AG-77</name>
    <dbReference type="NCBI Taxonomy" id="1314771"/>
    <lineage>
        <taxon>Eukaryota</taxon>
        <taxon>Fungi</taxon>
        <taxon>Fungi incertae sedis</taxon>
        <taxon>Mucoromycota</taxon>
        <taxon>Mortierellomycotina</taxon>
        <taxon>Mortierellomycetes</taxon>
        <taxon>Mortierellales</taxon>
        <taxon>Mortierellaceae</taxon>
        <taxon>Linnemannia</taxon>
    </lineage>
</organism>
<evidence type="ECO:0000256" key="4">
    <source>
        <dbReference type="ARBA" id="ARBA00023157"/>
    </source>
</evidence>
<dbReference type="InterPro" id="IPR000026">
    <property type="entry name" value="N1-like"/>
</dbReference>